<sequence>MAETNTFGQRLRAKLSRLTLATKKSRKLLRKEPSTSSITPSSTTSTTRGSSPSSDENTTPRQPVFRQPSDVSWRSNLLRGGYNSKENKEFGSSRSLFHYTGHSTPATPTRGWSEDEDEDEDQRSRQSSAGHTPYVSTPGITPKASAASVLSGTVPVSILKKRSVDVLALSRQTSLCDKCKGETDTESAKSSLVEGGQPATVVSPVVEETQSAVLLATPAKEAPPATPTKEATPAVTLTEASPAPEPTKESTAALTALKIAMWPLPPTNKKKKPSAPRSPPRVTFTPETPEPPPTPPINLKSSAKPAPEALTSTPPQSSHLLSFTTYILDCDGTVDIRPLVSVAERIRQIELRSVVGVQHYFRPMRTANIDGASNPRTSKAHSMLEKPEVEFVFPLHVRRFQRRGSRGSILRPETPLQRSKVPDEGMYIHAPQPGRRVSVIPQPSESAPAPSPLMLDTSRGDNDPEIVVSGFGRRRSPSLTLASPAFQPSGRA</sequence>
<feature type="compositionally biased region" description="Polar residues" evidence="1">
    <location>
        <begin position="92"/>
        <end position="107"/>
    </location>
</feature>
<evidence type="ECO:0000313" key="3">
    <source>
        <dbReference type="Proteomes" id="UP000192596"/>
    </source>
</evidence>
<protein>
    <submittedName>
        <fullName evidence="2">Uncharacterized protein</fullName>
    </submittedName>
</protein>
<reference evidence="3" key="1">
    <citation type="submission" date="2017-03" db="EMBL/GenBank/DDBJ databases">
        <title>Genomes of endolithic fungi from Antarctica.</title>
        <authorList>
            <person name="Coleine C."/>
            <person name="Masonjones S."/>
            <person name="Stajich J.E."/>
        </authorList>
    </citation>
    <scope>NUCLEOTIDE SEQUENCE [LARGE SCALE GENOMIC DNA]</scope>
    <source>
        <strain evidence="3">CCFEE 5527</strain>
    </source>
</reference>
<gene>
    <name evidence="2" type="ORF">B0A48_02070</name>
</gene>
<proteinExistence type="predicted"/>
<evidence type="ECO:0000313" key="2">
    <source>
        <dbReference type="EMBL" id="OQO12608.1"/>
    </source>
</evidence>
<dbReference type="InParanoid" id="A0A1V8TMX9"/>
<feature type="region of interest" description="Disordered" evidence="1">
    <location>
        <begin position="220"/>
        <end position="250"/>
    </location>
</feature>
<dbReference type="AlphaFoldDB" id="A0A1V8TMX9"/>
<feature type="compositionally biased region" description="Low complexity" evidence="1">
    <location>
        <begin position="220"/>
        <end position="234"/>
    </location>
</feature>
<organism evidence="2 3">
    <name type="scientific">Cryoendolithus antarcticus</name>
    <dbReference type="NCBI Taxonomy" id="1507870"/>
    <lineage>
        <taxon>Eukaryota</taxon>
        <taxon>Fungi</taxon>
        <taxon>Dikarya</taxon>
        <taxon>Ascomycota</taxon>
        <taxon>Pezizomycotina</taxon>
        <taxon>Dothideomycetes</taxon>
        <taxon>Dothideomycetidae</taxon>
        <taxon>Cladosporiales</taxon>
        <taxon>Cladosporiaceae</taxon>
        <taxon>Cryoendolithus</taxon>
    </lineage>
</organism>
<feature type="region of interest" description="Disordered" evidence="1">
    <location>
        <begin position="262"/>
        <end position="316"/>
    </location>
</feature>
<comment type="caution">
    <text evidence="2">The sequence shown here is derived from an EMBL/GenBank/DDBJ whole genome shotgun (WGS) entry which is preliminary data.</text>
</comment>
<feature type="region of interest" description="Disordered" evidence="1">
    <location>
        <begin position="18"/>
        <end position="143"/>
    </location>
</feature>
<keyword evidence="3" id="KW-1185">Reference proteome</keyword>
<dbReference type="Proteomes" id="UP000192596">
    <property type="component" value="Unassembled WGS sequence"/>
</dbReference>
<dbReference type="EMBL" id="NAJO01000004">
    <property type="protein sequence ID" value="OQO12608.1"/>
    <property type="molecule type" value="Genomic_DNA"/>
</dbReference>
<evidence type="ECO:0000256" key="1">
    <source>
        <dbReference type="SAM" id="MobiDB-lite"/>
    </source>
</evidence>
<feature type="compositionally biased region" description="Low complexity" evidence="1">
    <location>
        <begin position="34"/>
        <end position="54"/>
    </location>
</feature>
<accession>A0A1V8TMX9</accession>
<name>A0A1V8TMX9_9PEZI</name>
<feature type="region of interest" description="Disordered" evidence="1">
    <location>
        <begin position="421"/>
        <end position="492"/>
    </location>
</feature>
<dbReference type="OrthoDB" id="270171at2759"/>